<evidence type="ECO:0000313" key="2">
    <source>
        <dbReference type="Proteomes" id="UP000664654"/>
    </source>
</evidence>
<dbReference type="EMBL" id="JAFKCV010000005">
    <property type="protein sequence ID" value="MBN7825603.1"/>
    <property type="molecule type" value="Genomic_DNA"/>
</dbReference>
<proteinExistence type="predicted"/>
<reference evidence="1" key="1">
    <citation type="submission" date="2021-03" db="EMBL/GenBank/DDBJ databases">
        <title>novel species isolated from a fishpond in China.</title>
        <authorList>
            <person name="Lu H."/>
            <person name="Cai Z."/>
        </authorList>
    </citation>
    <scope>NUCLEOTIDE SEQUENCE</scope>
    <source>
        <strain evidence="1">JCM 30855</strain>
    </source>
</reference>
<accession>A0A939DMP1</accession>
<comment type="caution">
    <text evidence="1">The sequence shown here is derived from an EMBL/GenBank/DDBJ whole genome shotgun (WGS) entry which is preliminary data.</text>
</comment>
<dbReference type="RefSeq" id="WP_206573723.1">
    <property type="nucleotide sequence ID" value="NZ_JAFKCV010000005.1"/>
</dbReference>
<evidence type="ECO:0000313" key="1">
    <source>
        <dbReference type="EMBL" id="MBN7825603.1"/>
    </source>
</evidence>
<dbReference type="Proteomes" id="UP000664654">
    <property type="component" value="Unassembled WGS sequence"/>
</dbReference>
<name>A0A939DMP1_9ALTE</name>
<sequence length="175" mass="19482">MIRIIFLSFFWVSLAVDAYEFSAGEIEIPSGFEGPTTARPNPAVEVIGFKRPHEGSDKGTLLQISIFTPPNGIPSLSEDEQVKFAKQYLLQFLGGVERQRSNFEKTEIEIIKISGVSTAKIKWSGEAFGEILNGVMYCLIHGGSILSFHTQDFAVYEDKYVNLAVTSIESLKLER</sequence>
<keyword evidence="2" id="KW-1185">Reference proteome</keyword>
<dbReference type="AlphaFoldDB" id="A0A939DMP1"/>
<gene>
    <name evidence="1" type="ORF">J0A66_10250</name>
</gene>
<protein>
    <submittedName>
        <fullName evidence="1">Uncharacterized protein</fullName>
    </submittedName>
</protein>
<organism evidence="1 2">
    <name type="scientific">Bowmanella dokdonensis</name>
    <dbReference type="NCBI Taxonomy" id="751969"/>
    <lineage>
        <taxon>Bacteria</taxon>
        <taxon>Pseudomonadati</taxon>
        <taxon>Pseudomonadota</taxon>
        <taxon>Gammaproteobacteria</taxon>
        <taxon>Alteromonadales</taxon>
        <taxon>Alteromonadaceae</taxon>
        <taxon>Bowmanella</taxon>
    </lineage>
</organism>